<gene>
    <name evidence="5" type="primary">recX</name>
    <name evidence="8" type="ORF">SAMN04488505_1011214</name>
</gene>
<dbReference type="STRING" id="573321.SAMN04488505_1011214"/>
<comment type="subcellular location">
    <subcellularLocation>
        <location evidence="1 5">Cytoplasm</location>
    </subcellularLocation>
</comment>
<dbReference type="Pfam" id="PF02631">
    <property type="entry name" value="RecX_HTH2"/>
    <property type="match status" value="1"/>
</dbReference>
<protein>
    <recommendedName>
        <fullName evidence="3 5">Regulatory protein RecX</fullName>
    </recommendedName>
</protein>
<feature type="domain" description="RecX second three-helical" evidence="6">
    <location>
        <begin position="51"/>
        <end position="92"/>
    </location>
</feature>
<dbReference type="Proteomes" id="UP000198984">
    <property type="component" value="Unassembled WGS sequence"/>
</dbReference>
<organism evidence="8 9">
    <name type="scientific">Chitinophaga rupis</name>
    <dbReference type="NCBI Taxonomy" id="573321"/>
    <lineage>
        <taxon>Bacteria</taxon>
        <taxon>Pseudomonadati</taxon>
        <taxon>Bacteroidota</taxon>
        <taxon>Chitinophagia</taxon>
        <taxon>Chitinophagales</taxon>
        <taxon>Chitinophagaceae</taxon>
        <taxon>Chitinophaga</taxon>
    </lineage>
</organism>
<dbReference type="InterPro" id="IPR053925">
    <property type="entry name" value="RecX_HTH_3rd"/>
</dbReference>
<name>A0A1H7LAF8_9BACT</name>
<comment type="similarity">
    <text evidence="2 5">Belongs to the RecX family.</text>
</comment>
<dbReference type="RefSeq" id="WP_089907439.1">
    <property type="nucleotide sequence ID" value="NZ_FOBB01000001.1"/>
</dbReference>
<evidence type="ECO:0000256" key="5">
    <source>
        <dbReference type="HAMAP-Rule" id="MF_01114"/>
    </source>
</evidence>
<dbReference type="InterPro" id="IPR053924">
    <property type="entry name" value="RecX_HTH_2nd"/>
</dbReference>
<dbReference type="EMBL" id="FOBB01000001">
    <property type="protein sequence ID" value="SEK95790.1"/>
    <property type="molecule type" value="Genomic_DNA"/>
</dbReference>
<dbReference type="AlphaFoldDB" id="A0A1H7LAF8"/>
<evidence type="ECO:0000259" key="7">
    <source>
        <dbReference type="Pfam" id="PF21981"/>
    </source>
</evidence>
<evidence type="ECO:0000313" key="9">
    <source>
        <dbReference type="Proteomes" id="UP000198984"/>
    </source>
</evidence>
<evidence type="ECO:0000256" key="2">
    <source>
        <dbReference type="ARBA" id="ARBA00009695"/>
    </source>
</evidence>
<dbReference type="OrthoDB" id="1523826at2"/>
<dbReference type="GO" id="GO:0006282">
    <property type="term" value="P:regulation of DNA repair"/>
    <property type="evidence" value="ECO:0007669"/>
    <property type="project" value="UniProtKB-UniRule"/>
</dbReference>
<evidence type="ECO:0000256" key="4">
    <source>
        <dbReference type="ARBA" id="ARBA00022490"/>
    </source>
</evidence>
<keyword evidence="9" id="KW-1185">Reference proteome</keyword>
<evidence type="ECO:0000256" key="3">
    <source>
        <dbReference type="ARBA" id="ARBA00018111"/>
    </source>
</evidence>
<evidence type="ECO:0000313" key="8">
    <source>
        <dbReference type="EMBL" id="SEK95790.1"/>
    </source>
</evidence>
<evidence type="ECO:0000259" key="6">
    <source>
        <dbReference type="Pfam" id="PF02631"/>
    </source>
</evidence>
<accession>A0A1H7LAF8</accession>
<dbReference type="InterPro" id="IPR003783">
    <property type="entry name" value="Regulatory_RecX"/>
</dbReference>
<dbReference type="HAMAP" id="MF_01114">
    <property type="entry name" value="RecX"/>
    <property type="match status" value="1"/>
</dbReference>
<evidence type="ECO:0000256" key="1">
    <source>
        <dbReference type="ARBA" id="ARBA00004496"/>
    </source>
</evidence>
<dbReference type="InterPro" id="IPR036388">
    <property type="entry name" value="WH-like_DNA-bd_sf"/>
</dbReference>
<proteinExistence type="inferred from homology"/>
<dbReference type="Pfam" id="PF21981">
    <property type="entry name" value="RecX_HTH3"/>
    <property type="match status" value="1"/>
</dbReference>
<comment type="function">
    <text evidence="5">Modulates RecA activity.</text>
</comment>
<keyword evidence="4 5" id="KW-0963">Cytoplasm</keyword>
<dbReference type="PANTHER" id="PTHR33602">
    <property type="entry name" value="REGULATORY PROTEIN RECX FAMILY PROTEIN"/>
    <property type="match status" value="1"/>
</dbReference>
<sequence>MNNAALQKLRHYCAYQERCHSEVHNKCWELGLRGEEIDQAIAELIADNFLNEERFAKAFAGGKFRTKQWGRRKITMELQQRQVSPYCIKKGLQEIDADDYRDTLERQAAKKYASLEGEHPLKQKLKTIQYLVQKGFEPELAQAALEQIVNDKP</sequence>
<reference evidence="8 9" key="1">
    <citation type="submission" date="2016-10" db="EMBL/GenBank/DDBJ databases">
        <authorList>
            <person name="de Groot N.N."/>
        </authorList>
    </citation>
    <scope>NUCLEOTIDE SEQUENCE [LARGE SCALE GENOMIC DNA]</scope>
    <source>
        <strain evidence="8 9">DSM 21039</strain>
    </source>
</reference>
<dbReference type="PANTHER" id="PTHR33602:SF1">
    <property type="entry name" value="REGULATORY PROTEIN RECX FAMILY PROTEIN"/>
    <property type="match status" value="1"/>
</dbReference>
<dbReference type="Gene3D" id="1.10.10.10">
    <property type="entry name" value="Winged helix-like DNA-binding domain superfamily/Winged helix DNA-binding domain"/>
    <property type="match status" value="2"/>
</dbReference>
<feature type="domain" description="RecX third three-helical" evidence="7">
    <location>
        <begin position="99"/>
        <end position="145"/>
    </location>
</feature>
<dbReference type="GO" id="GO:0005737">
    <property type="term" value="C:cytoplasm"/>
    <property type="evidence" value="ECO:0007669"/>
    <property type="project" value="UniProtKB-SubCell"/>
</dbReference>